<feature type="signal peptide" evidence="5">
    <location>
        <begin position="1"/>
        <end position="26"/>
    </location>
</feature>
<dbReference type="GO" id="GO:0020037">
    <property type="term" value="F:heme binding"/>
    <property type="evidence" value="ECO:0007669"/>
    <property type="project" value="InterPro"/>
</dbReference>
<dbReference type="EMBL" id="CP063458">
    <property type="protein sequence ID" value="QOV88666.1"/>
    <property type="molecule type" value="Genomic_DNA"/>
</dbReference>
<dbReference type="Proteomes" id="UP000593765">
    <property type="component" value="Chromosome"/>
</dbReference>
<evidence type="ECO:0000259" key="6">
    <source>
        <dbReference type="PROSITE" id="PS51007"/>
    </source>
</evidence>
<evidence type="ECO:0000256" key="5">
    <source>
        <dbReference type="SAM" id="SignalP"/>
    </source>
</evidence>
<evidence type="ECO:0000256" key="1">
    <source>
        <dbReference type="ARBA" id="ARBA00022617"/>
    </source>
</evidence>
<dbReference type="AlphaFoldDB" id="A0A7M2WT76"/>
<dbReference type="InterPro" id="IPR013427">
    <property type="entry name" value="Haem-bd_dom_put"/>
</dbReference>
<dbReference type="PANTHER" id="PTHR33546">
    <property type="entry name" value="LARGE, MULTIFUNCTIONAL SECRETED PROTEIN-RELATED"/>
    <property type="match status" value="1"/>
</dbReference>
<dbReference type="NCBIfam" id="TIGR02603">
    <property type="entry name" value="CxxCH_TIGR02603"/>
    <property type="match status" value="1"/>
</dbReference>
<dbReference type="InterPro" id="IPR036909">
    <property type="entry name" value="Cyt_c-like_dom_sf"/>
</dbReference>
<protein>
    <submittedName>
        <fullName evidence="7">HEAT repeat domain-containing protein</fullName>
    </submittedName>
</protein>
<name>A0A7M2WT76_9BACT</name>
<dbReference type="InterPro" id="IPR011042">
    <property type="entry name" value="6-blade_b-propeller_TolB-like"/>
</dbReference>
<feature type="domain" description="Cytochrome c" evidence="6">
    <location>
        <begin position="880"/>
        <end position="1012"/>
    </location>
</feature>
<dbReference type="PROSITE" id="PS51007">
    <property type="entry name" value="CYTC"/>
    <property type="match status" value="1"/>
</dbReference>
<evidence type="ECO:0000256" key="3">
    <source>
        <dbReference type="ARBA" id="ARBA00023004"/>
    </source>
</evidence>
<dbReference type="RefSeq" id="WP_206291663.1">
    <property type="nucleotide sequence ID" value="NZ_CP063458.1"/>
</dbReference>
<dbReference type="GO" id="GO:0046872">
    <property type="term" value="F:metal ion binding"/>
    <property type="evidence" value="ECO:0007669"/>
    <property type="project" value="UniProtKB-KW"/>
</dbReference>
<reference evidence="7 8" key="1">
    <citation type="submission" date="2020-10" db="EMBL/GenBank/DDBJ databases">
        <title>Wide distribution of Phycisphaera-like planctomycetes from WD2101 soil group in peatlands and genome analysis of the first cultivated representative.</title>
        <authorList>
            <person name="Dedysh S.N."/>
            <person name="Beletsky A.V."/>
            <person name="Ivanova A."/>
            <person name="Kulichevskaya I.S."/>
            <person name="Suzina N.E."/>
            <person name="Philippov D.A."/>
            <person name="Rakitin A.L."/>
            <person name="Mardanov A.V."/>
            <person name="Ravin N.V."/>
        </authorList>
    </citation>
    <scope>NUCLEOTIDE SEQUENCE [LARGE SCALE GENOMIC DNA]</scope>
    <source>
        <strain evidence="7 8">M1803</strain>
    </source>
</reference>
<dbReference type="InterPro" id="IPR011989">
    <property type="entry name" value="ARM-like"/>
</dbReference>
<dbReference type="Gene3D" id="1.25.10.10">
    <property type="entry name" value="Leucine-rich Repeat Variant"/>
    <property type="match status" value="1"/>
</dbReference>
<keyword evidence="5" id="KW-0732">Signal</keyword>
<dbReference type="InterPro" id="IPR055557">
    <property type="entry name" value="DUF7133"/>
</dbReference>
<dbReference type="SUPFAM" id="SSF46626">
    <property type="entry name" value="Cytochrome c"/>
    <property type="match status" value="1"/>
</dbReference>
<dbReference type="InterPro" id="IPR016024">
    <property type="entry name" value="ARM-type_fold"/>
</dbReference>
<dbReference type="InterPro" id="IPR009056">
    <property type="entry name" value="Cyt_c-like_dom"/>
</dbReference>
<accession>A0A7M2WT76</accession>
<dbReference type="SUPFAM" id="SSF48371">
    <property type="entry name" value="ARM repeat"/>
    <property type="match status" value="1"/>
</dbReference>
<evidence type="ECO:0000256" key="4">
    <source>
        <dbReference type="PROSITE-ProRule" id="PRU00433"/>
    </source>
</evidence>
<dbReference type="Pfam" id="PF23500">
    <property type="entry name" value="DUF7133"/>
    <property type="match status" value="1"/>
</dbReference>
<keyword evidence="2 4" id="KW-0479">Metal-binding</keyword>
<dbReference type="KEGG" id="hbs:IPV69_20875"/>
<gene>
    <name evidence="7" type="ORF">IPV69_20875</name>
</gene>
<keyword evidence="3 4" id="KW-0408">Iron</keyword>
<dbReference type="PANTHER" id="PTHR33546:SF1">
    <property type="entry name" value="LARGE, MULTIFUNCTIONAL SECRETED PROTEIN"/>
    <property type="match status" value="1"/>
</dbReference>
<dbReference type="Pfam" id="PF13646">
    <property type="entry name" value="HEAT_2"/>
    <property type="match status" value="1"/>
</dbReference>
<evidence type="ECO:0000313" key="8">
    <source>
        <dbReference type="Proteomes" id="UP000593765"/>
    </source>
</evidence>
<feature type="chain" id="PRO_5034924643" evidence="5">
    <location>
        <begin position="27"/>
        <end position="1015"/>
    </location>
</feature>
<keyword evidence="1 4" id="KW-0349">Heme</keyword>
<dbReference type="GO" id="GO:0009055">
    <property type="term" value="F:electron transfer activity"/>
    <property type="evidence" value="ECO:0007669"/>
    <property type="project" value="InterPro"/>
</dbReference>
<proteinExistence type="predicted"/>
<keyword evidence="8" id="KW-1185">Reference proteome</keyword>
<evidence type="ECO:0000313" key="7">
    <source>
        <dbReference type="EMBL" id="QOV88666.1"/>
    </source>
</evidence>
<dbReference type="Gene3D" id="1.10.760.10">
    <property type="entry name" value="Cytochrome c-like domain"/>
    <property type="match status" value="1"/>
</dbReference>
<dbReference type="InterPro" id="IPR011041">
    <property type="entry name" value="Quinoprot_gluc/sorb_DH_b-prop"/>
</dbReference>
<dbReference type="InterPro" id="IPR013428">
    <property type="entry name" value="Membrane-bound_put_N"/>
</dbReference>
<organism evidence="7 8">
    <name type="scientific">Humisphaera borealis</name>
    <dbReference type="NCBI Taxonomy" id="2807512"/>
    <lineage>
        <taxon>Bacteria</taxon>
        <taxon>Pseudomonadati</taxon>
        <taxon>Planctomycetota</taxon>
        <taxon>Phycisphaerae</taxon>
        <taxon>Tepidisphaerales</taxon>
        <taxon>Tepidisphaeraceae</taxon>
        <taxon>Humisphaera</taxon>
    </lineage>
</organism>
<dbReference type="SUPFAM" id="SSF50952">
    <property type="entry name" value="Soluble quinoprotein glucose dehydrogenase"/>
    <property type="match status" value="1"/>
</dbReference>
<sequence>MKTSKVIVASVAVAAGLLAAGLTAFAADAPKPAPKDVIPHAQKAPPGPALSSAEAIAKMEMPAGFKVECVAEEPLVVNPTSFTWDDRGRIWVTESIEYPRKPSGKGQDRVKILTDTDGDGKMDKATIFKDGLNIPCGVVHGNGGVYVTNAPDILFLEDTNGDDVADKETVILTGFGRADTHELPNSLTWGPDGWLYGMNGVFNPATVKDPASEKVYNFSCAIWRYHPPTKRFELFAEGTSNPWGLDYNRAGEWFISCCVIDHMFHMTQSGYYHRQGGAYPPNVQMAKLPSITTQRHQAAAYAGLCIYDADAYPEEYRGRLIMGNLHGSALNQDVLSRNGSTYRQSTVKAPGGKEDKSPLSDEMGSLDFLQANDAWFMPVAQKIGPDGCIYVMDWYDRYHCYQDANRDPQGLDRLKGRIYRISHNNTPRAKPFDLAKASSDELLAALDHPNVWWRRTAQRLLNERHQLLMDPPMFEKIAKLATGPNTANNAAMHALWLLVSQNTIDADLLQKLLSHSDETVRAWAVRAVGNAGRAPQPIAQKLIEMATKDPSPSVRVQIPIAAGRLTREDPLPILLSLLKDPANGKDPLIPHITYMNLRPLAESKGQAILDGLAAIPDVEKAFGETTVKWIKQAIATSGKGADAIVGEVVKNLKASPEPKKAGQAMATLVDGLASLPIEDRAKAIKPEVRQTITKYINDSEPAARIPATTIALWWNDAKAIESARLIVADAAAPLEARLSLARTLGDARAAGNIPAFAALAGDGNVPICLRQVAIDAIGNSGGEKSIVGLYANLPAEMKPAAINTLTRSLGGASALLTAIENKTIPSRDLTSNHARSIQALGNSKVAERLEAAWGTIKTERDPERVKVVDRMKKVVEAGKGNASAGWKVFEARCAQCHTIYGKGGTLGPDLTGVGRDDVTAILTNVLDPNLVIGKPYYVNVARLKDGDVVSGLLVEESESQIVLKDQTRTMNIPRSNLQKLSVQEISFMPEGLEQQMSEQEFRDLVAFLLTREPPK</sequence>
<dbReference type="NCBIfam" id="TIGR02604">
    <property type="entry name" value="Piru_Ver_Nterm"/>
    <property type="match status" value="1"/>
</dbReference>
<dbReference type="Pfam" id="PF00034">
    <property type="entry name" value="Cytochrom_C"/>
    <property type="match status" value="1"/>
</dbReference>
<dbReference type="Gene3D" id="2.120.10.30">
    <property type="entry name" value="TolB, C-terminal domain"/>
    <property type="match status" value="1"/>
</dbReference>
<evidence type="ECO:0000256" key="2">
    <source>
        <dbReference type="ARBA" id="ARBA00022723"/>
    </source>
</evidence>